<accession>A0A1B0DQL4</accession>
<keyword evidence="2" id="KW-0732">Signal</keyword>
<evidence type="ECO:0000256" key="2">
    <source>
        <dbReference type="SAM" id="SignalP"/>
    </source>
</evidence>
<feature type="signal peptide" evidence="2">
    <location>
        <begin position="1"/>
        <end position="21"/>
    </location>
</feature>
<protein>
    <submittedName>
        <fullName evidence="3">Uncharacterized protein</fullName>
    </submittedName>
</protein>
<sequence>MATLRVEVSVWILVLICTVSASDGDKTQQIVIKPAQVHRTQLKVSRSLNPDDMETINVRSNNGGVATIIVKKRDGKSTNIPLQSTNGETGLSREEARRRYYTTAGHSTILRKVSDTPPPLDTADQARWATSPRSELLLKSGTYRFSQPTTVQEEGKLNMINSFIKHVGTMEPPSVGPTDVSKNNDRDAVHISILSTKTLSKARKVPTPVFISSEPVYVKDSPTKVKRGRSMIEVGDDGISVVHGIRVPDDEVDKVKTWRNARVINGELHPYENGYKPPRVDAFDYGQLVYAKPDATTDEERRRSIGPFMTSDNYYHSGDVESNPKSIGPFTVKDNLKNDKAYFRSKLPTEKTNRQIPSRGFGPFTVTDNSRVANSKLIEYIKRINEHEQRRDYFAGKAIRFPGDSSQGDTHSIQRRMLTSQRNTIFPVSQMYMPKNRSSESDRSPVLEYAHPEFGVQAAKSVPVQDKPVKVNYYTKDIHSDRSPYAIEPAMNTDYYYSDYDKNGKFGPEPFGEYNSYLHSKPATYPYTYGYLRKVKEQPFWMKITEQMRNTFQNSFSTVQQMTKPVIDPLVEAGQKISQNLGFAHGSPAKQEAQDKVGIVAAPASIGGSAILPALGLMASGAALSLGALAMGRFLDVNLLKRSEDGTPFLEHKGDLRNLALTNGGYYVLVEEPPAQNEDQTEVDKFPHSVQKRSTGSTEEESLGNLLQSVESELPSRTRNRFEAQIRETNWSNPQCAKKVFCEVMTKQKPDDIILMEKKMETLLKINLSLIEC</sequence>
<dbReference type="VEuPathDB" id="VectorBase:PPAPM1_000946"/>
<dbReference type="VEuPathDB" id="VectorBase:PPAI010805"/>
<reference evidence="3" key="1">
    <citation type="submission" date="2022-08" db="UniProtKB">
        <authorList>
            <consortium name="EnsemblMetazoa"/>
        </authorList>
    </citation>
    <scope>IDENTIFICATION</scope>
    <source>
        <strain evidence="3">Israel</strain>
    </source>
</reference>
<keyword evidence="4" id="KW-1185">Reference proteome</keyword>
<proteinExistence type="predicted"/>
<evidence type="ECO:0000313" key="4">
    <source>
        <dbReference type="Proteomes" id="UP000092462"/>
    </source>
</evidence>
<dbReference type="AlphaFoldDB" id="A0A1B0DQL4"/>
<organism evidence="3 4">
    <name type="scientific">Phlebotomus papatasi</name>
    <name type="common">Sandfly</name>
    <dbReference type="NCBI Taxonomy" id="29031"/>
    <lineage>
        <taxon>Eukaryota</taxon>
        <taxon>Metazoa</taxon>
        <taxon>Ecdysozoa</taxon>
        <taxon>Arthropoda</taxon>
        <taxon>Hexapoda</taxon>
        <taxon>Insecta</taxon>
        <taxon>Pterygota</taxon>
        <taxon>Neoptera</taxon>
        <taxon>Endopterygota</taxon>
        <taxon>Diptera</taxon>
        <taxon>Nematocera</taxon>
        <taxon>Psychodoidea</taxon>
        <taxon>Psychodidae</taxon>
        <taxon>Phlebotomus</taxon>
        <taxon>Phlebotomus</taxon>
    </lineage>
</organism>
<name>A0A1B0DQL4_PHLPP</name>
<dbReference type="Proteomes" id="UP000092462">
    <property type="component" value="Unassembled WGS sequence"/>
</dbReference>
<evidence type="ECO:0000256" key="1">
    <source>
        <dbReference type="SAM" id="MobiDB-lite"/>
    </source>
</evidence>
<evidence type="ECO:0000313" key="3">
    <source>
        <dbReference type="EnsemblMetazoa" id="PPAI010805-PA"/>
    </source>
</evidence>
<feature type="region of interest" description="Disordered" evidence="1">
    <location>
        <begin position="675"/>
        <end position="704"/>
    </location>
</feature>
<dbReference type="EnsemblMetazoa" id="PPAI010805-RA">
    <property type="protein sequence ID" value="PPAI010805-PA"/>
    <property type="gene ID" value="PPAI010805"/>
</dbReference>
<feature type="chain" id="PRO_5043994218" evidence="2">
    <location>
        <begin position="22"/>
        <end position="773"/>
    </location>
</feature>
<dbReference type="EMBL" id="AJVK01019194">
    <property type="status" value="NOT_ANNOTATED_CDS"/>
    <property type="molecule type" value="Genomic_DNA"/>
</dbReference>